<keyword evidence="3 8" id="KW-0560">Oxidoreductase</keyword>
<dbReference type="Pfam" id="PF01210">
    <property type="entry name" value="NAD_Gly3P_dh_N"/>
    <property type="match status" value="1"/>
</dbReference>
<dbReference type="GO" id="GO:0003841">
    <property type="term" value="F:1-acylglycerol-3-phosphate O-acyltransferase activity"/>
    <property type="evidence" value="ECO:0007669"/>
    <property type="project" value="UniProtKB-EC"/>
</dbReference>
<keyword evidence="10" id="KW-0808">Transferase</keyword>
<dbReference type="EMBL" id="CADCVQ010000139">
    <property type="protein sequence ID" value="CAA9520015.1"/>
    <property type="molecule type" value="Genomic_DNA"/>
</dbReference>
<keyword evidence="5" id="KW-0443">Lipid metabolism</keyword>
<dbReference type="InterPro" id="IPR036291">
    <property type="entry name" value="NAD(P)-bd_dom_sf"/>
</dbReference>
<keyword evidence="7" id="KW-1208">Phospholipid metabolism</keyword>
<dbReference type="Pfam" id="PF01553">
    <property type="entry name" value="Acyltransferase"/>
    <property type="match status" value="1"/>
</dbReference>
<evidence type="ECO:0000313" key="10">
    <source>
        <dbReference type="EMBL" id="CAA9520015.1"/>
    </source>
</evidence>
<keyword evidence="2" id="KW-0444">Lipid biosynthesis</keyword>
<dbReference type="InterPro" id="IPR002123">
    <property type="entry name" value="Plipid/glycerol_acylTrfase"/>
</dbReference>
<dbReference type="GO" id="GO:0046168">
    <property type="term" value="P:glycerol-3-phosphate catabolic process"/>
    <property type="evidence" value="ECO:0007669"/>
    <property type="project" value="InterPro"/>
</dbReference>
<feature type="domain" description="Phospholipid/glycerol acyltransferase" evidence="9">
    <location>
        <begin position="51"/>
        <end position="163"/>
    </location>
</feature>
<evidence type="ECO:0000256" key="1">
    <source>
        <dbReference type="ARBA" id="ARBA00011009"/>
    </source>
</evidence>
<evidence type="ECO:0000256" key="4">
    <source>
        <dbReference type="ARBA" id="ARBA00023027"/>
    </source>
</evidence>
<dbReference type="GO" id="GO:0005829">
    <property type="term" value="C:cytosol"/>
    <property type="evidence" value="ECO:0007669"/>
    <property type="project" value="TreeGrafter"/>
</dbReference>
<reference evidence="10" key="1">
    <citation type="submission" date="2020-02" db="EMBL/GenBank/DDBJ databases">
        <authorList>
            <person name="Meier V. D."/>
        </authorList>
    </citation>
    <scope>NUCLEOTIDE SEQUENCE</scope>
    <source>
        <strain evidence="10">AVDCRST_MAG67</strain>
    </source>
</reference>
<dbReference type="GO" id="GO:0047952">
    <property type="term" value="F:glycerol-3-phosphate dehydrogenase [NAD(P)+] activity"/>
    <property type="evidence" value="ECO:0007669"/>
    <property type="project" value="TreeGrafter"/>
</dbReference>
<evidence type="ECO:0000256" key="7">
    <source>
        <dbReference type="ARBA" id="ARBA00023264"/>
    </source>
</evidence>
<dbReference type="Pfam" id="PF07479">
    <property type="entry name" value="NAD_Gly3P_dh_C"/>
    <property type="match status" value="1"/>
</dbReference>
<protein>
    <submittedName>
        <fullName evidence="10">Acyl-CoA:1-acyl-sn-glycerol-3-phosphate acyltransferase</fullName>
        <ecNumber evidence="10">2.3.1.51</ecNumber>
    </submittedName>
</protein>
<dbReference type="Gene3D" id="1.10.1040.10">
    <property type="entry name" value="N-(1-d-carboxylethyl)-l-norvaline Dehydrogenase, domain 2"/>
    <property type="match status" value="1"/>
</dbReference>
<dbReference type="GO" id="GO:0008654">
    <property type="term" value="P:phospholipid biosynthetic process"/>
    <property type="evidence" value="ECO:0007669"/>
    <property type="project" value="UniProtKB-KW"/>
</dbReference>
<dbReference type="Gene3D" id="3.40.50.720">
    <property type="entry name" value="NAD(P)-binding Rossmann-like Domain"/>
    <property type="match status" value="1"/>
</dbReference>
<keyword evidence="10" id="KW-0012">Acyltransferase</keyword>
<dbReference type="SMART" id="SM00563">
    <property type="entry name" value="PlsC"/>
    <property type="match status" value="1"/>
</dbReference>
<dbReference type="GO" id="GO:0051287">
    <property type="term" value="F:NAD binding"/>
    <property type="evidence" value="ECO:0007669"/>
    <property type="project" value="InterPro"/>
</dbReference>
<dbReference type="SUPFAM" id="SSF51735">
    <property type="entry name" value="NAD(P)-binding Rossmann-fold domains"/>
    <property type="match status" value="1"/>
</dbReference>
<dbReference type="SUPFAM" id="SSF69593">
    <property type="entry name" value="Glycerol-3-phosphate (1)-acyltransferase"/>
    <property type="match status" value="1"/>
</dbReference>
<dbReference type="GO" id="GO:0005975">
    <property type="term" value="P:carbohydrate metabolic process"/>
    <property type="evidence" value="ECO:0007669"/>
    <property type="project" value="InterPro"/>
</dbReference>
<gene>
    <name evidence="10" type="ORF">AVDCRST_MAG67-3334</name>
</gene>
<dbReference type="EC" id="2.3.1.51" evidence="10"/>
<dbReference type="InterPro" id="IPR006109">
    <property type="entry name" value="G3P_DH_NAD-dep_C"/>
</dbReference>
<evidence type="ECO:0000256" key="8">
    <source>
        <dbReference type="RuleBase" id="RU000437"/>
    </source>
</evidence>
<evidence type="ECO:0000256" key="6">
    <source>
        <dbReference type="ARBA" id="ARBA00023209"/>
    </source>
</evidence>
<comment type="similarity">
    <text evidence="1 8">Belongs to the NAD-dependent glycerol-3-phosphate dehydrogenase family.</text>
</comment>
<keyword evidence="6" id="KW-0594">Phospholipid biosynthesis</keyword>
<dbReference type="CDD" id="cd07989">
    <property type="entry name" value="LPLAT_AGPAT-like"/>
    <property type="match status" value="1"/>
</dbReference>
<dbReference type="InterPro" id="IPR006168">
    <property type="entry name" value="G3P_DH_NAD-dep"/>
</dbReference>
<dbReference type="SUPFAM" id="SSF48179">
    <property type="entry name" value="6-phosphogluconate dehydrogenase C-terminal domain-like"/>
    <property type="match status" value="1"/>
</dbReference>
<evidence type="ECO:0000256" key="5">
    <source>
        <dbReference type="ARBA" id="ARBA00023098"/>
    </source>
</evidence>
<organism evidence="10">
    <name type="scientific">uncultured Solirubrobacteraceae bacterium</name>
    <dbReference type="NCBI Taxonomy" id="1162706"/>
    <lineage>
        <taxon>Bacteria</taxon>
        <taxon>Bacillati</taxon>
        <taxon>Actinomycetota</taxon>
        <taxon>Thermoleophilia</taxon>
        <taxon>Solirubrobacterales</taxon>
        <taxon>Solirubrobacteraceae</taxon>
        <taxon>environmental samples</taxon>
    </lineage>
</organism>
<sequence>MDRRRLLARAQGRGVNPFVYWAARAVLQPFFLVYFRMRRVGMENIPKDGALIIASNHRSFMDPWVIGMMLRRPIYYVAKTELFHNPISAWVLSALGAFPVDRGRGDRDAMDAARRILERGDVVVIFPEGTRVRPGTLGAPKRGVGRLALETGAPVVPVALIGTEAVRNRWRIRPHKVRIRAGRPLRFAQVDAPSPALARAVTDRIWPCIELQWEWLGGAPRLRRAAIIGAGSWGTGLAIAFARAGLDVELGCRTEQQAARLQRTRVNDHYLPGIPLPDSVHATTAGRLALDRADLVCFAVPAAALPAAVEAHAAAIAPSAGALVLCKGLVAPHGTLPSAYVAARVDARAVACIGGPSHAADALDSGAALVIGCADAIYATQIARLFTDAGFDTTTTDDVAGVELAGTAKNAAALAAAAAGVSGPNAAGAAAGKVFAEVDAFARHCGGHRETFAGLAGAGDLVATVVAEGSRNRRAGELLGQGMSAQNIGARLGQSSEAMDGVALLAQTLHREGVPSPTLDRLAALVDGRIDADAFTDAVTGPRRRLRRRAGAAEQLASVAAGAADRSSVQG</sequence>
<evidence type="ECO:0000256" key="2">
    <source>
        <dbReference type="ARBA" id="ARBA00022516"/>
    </source>
</evidence>
<dbReference type="PRINTS" id="PR00077">
    <property type="entry name" value="GPDHDRGNASE"/>
</dbReference>
<evidence type="ECO:0000259" key="9">
    <source>
        <dbReference type="SMART" id="SM00563"/>
    </source>
</evidence>
<dbReference type="InterPro" id="IPR013328">
    <property type="entry name" value="6PGD_dom2"/>
</dbReference>
<evidence type="ECO:0000256" key="3">
    <source>
        <dbReference type="ARBA" id="ARBA00023002"/>
    </source>
</evidence>
<dbReference type="AlphaFoldDB" id="A0A6J4TDQ4"/>
<accession>A0A6J4TDQ4</accession>
<dbReference type="InterPro" id="IPR008927">
    <property type="entry name" value="6-PGluconate_DH-like_C_sf"/>
</dbReference>
<dbReference type="PANTHER" id="PTHR11728:SF1">
    <property type="entry name" value="GLYCEROL-3-PHOSPHATE DEHYDROGENASE [NAD(+)] 2, CHLOROPLASTIC"/>
    <property type="match status" value="1"/>
</dbReference>
<name>A0A6J4TDQ4_9ACTN</name>
<proteinExistence type="inferred from homology"/>
<dbReference type="PANTHER" id="PTHR11728">
    <property type="entry name" value="GLYCEROL-3-PHOSPHATE DEHYDROGENASE"/>
    <property type="match status" value="1"/>
</dbReference>
<keyword evidence="4 8" id="KW-0520">NAD</keyword>
<dbReference type="InterPro" id="IPR011128">
    <property type="entry name" value="G3P_DH_NAD-dep_N"/>
</dbReference>